<evidence type="ECO:0000313" key="2">
    <source>
        <dbReference type="Proteomes" id="UP000616769"/>
    </source>
</evidence>
<accession>A0A132AFC8</accession>
<protein>
    <submittedName>
        <fullName evidence="1">Uncharacterized protein</fullName>
    </submittedName>
</protein>
<sequence>MFLFFPLNKCYGTSCLRSFRLSIVDCSLFLIQQKLIGHSLNLQNNSFFFVPFITFKSLKYRPNQLSRTARFISEC</sequence>
<organism evidence="1 2">
    <name type="scientific">Sarcoptes scabiei</name>
    <name type="common">Itch mite</name>
    <name type="synonym">Acarus scabiei</name>
    <dbReference type="NCBI Taxonomy" id="52283"/>
    <lineage>
        <taxon>Eukaryota</taxon>
        <taxon>Metazoa</taxon>
        <taxon>Ecdysozoa</taxon>
        <taxon>Arthropoda</taxon>
        <taxon>Chelicerata</taxon>
        <taxon>Arachnida</taxon>
        <taxon>Acari</taxon>
        <taxon>Acariformes</taxon>
        <taxon>Sarcoptiformes</taxon>
        <taxon>Astigmata</taxon>
        <taxon>Psoroptidia</taxon>
        <taxon>Sarcoptoidea</taxon>
        <taxon>Sarcoptidae</taxon>
        <taxon>Sarcoptinae</taxon>
        <taxon>Sarcoptes</taxon>
    </lineage>
</organism>
<dbReference type="VEuPathDB" id="VectorBase:SSCA005929"/>
<proteinExistence type="predicted"/>
<gene>
    <name evidence="1" type="ORF">QR98_0082420</name>
</gene>
<reference evidence="1 2" key="1">
    <citation type="journal article" date="2015" name="Parasit. Vectors">
        <title>Draft genome of the scabies mite.</title>
        <authorList>
            <person name="Rider S.D.Jr."/>
            <person name="Morgan M.S."/>
            <person name="Arlian L.G."/>
        </authorList>
    </citation>
    <scope>NUCLEOTIDE SEQUENCE [LARGE SCALE GENOMIC DNA]</scope>
    <source>
        <strain evidence="1">Arlian Lab</strain>
    </source>
</reference>
<name>A0A132AFC8_SARSC</name>
<comment type="caution">
    <text evidence="1">The sequence shown here is derived from an EMBL/GenBank/DDBJ whole genome shotgun (WGS) entry which is preliminary data.</text>
</comment>
<dbReference type="Proteomes" id="UP000616769">
    <property type="component" value="Unassembled WGS sequence"/>
</dbReference>
<dbReference type="EMBL" id="JXLN01013938">
    <property type="protein sequence ID" value="KPM09698.1"/>
    <property type="molecule type" value="Genomic_DNA"/>
</dbReference>
<evidence type="ECO:0000313" key="1">
    <source>
        <dbReference type="EMBL" id="KPM09698.1"/>
    </source>
</evidence>
<dbReference type="AlphaFoldDB" id="A0A132AFC8"/>